<feature type="domain" description="Carbohydrate kinase FGGY N-terminal" evidence="4">
    <location>
        <begin position="23"/>
        <end position="122"/>
    </location>
</feature>
<dbReference type="EMBL" id="MNPL01002634">
    <property type="protein sequence ID" value="OQR78105.1"/>
    <property type="molecule type" value="Genomic_DNA"/>
</dbReference>
<dbReference type="SUPFAM" id="SSF53067">
    <property type="entry name" value="Actin-like ATPase domain"/>
    <property type="match status" value="1"/>
</dbReference>
<evidence type="ECO:0000256" key="2">
    <source>
        <dbReference type="ARBA" id="ARBA00022679"/>
    </source>
</evidence>
<name>A0A1V9XX72_9ACAR</name>
<protein>
    <submittedName>
        <fullName evidence="5">Putative glycerol kinase 3-like</fullName>
    </submittedName>
</protein>
<comment type="similarity">
    <text evidence="1">Belongs to the FGGY kinase family.</text>
</comment>
<dbReference type="Gene3D" id="3.30.420.40">
    <property type="match status" value="1"/>
</dbReference>
<dbReference type="GO" id="GO:0046167">
    <property type="term" value="P:glycerol-3-phosphate biosynthetic process"/>
    <property type="evidence" value="ECO:0007669"/>
    <property type="project" value="TreeGrafter"/>
</dbReference>
<evidence type="ECO:0000256" key="1">
    <source>
        <dbReference type="ARBA" id="ARBA00009156"/>
    </source>
</evidence>
<evidence type="ECO:0000259" key="4">
    <source>
        <dbReference type="Pfam" id="PF00370"/>
    </source>
</evidence>
<evidence type="ECO:0000313" key="5">
    <source>
        <dbReference type="EMBL" id="OQR78105.1"/>
    </source>
</evidence>
<dbReference type="PANTHER" id="PTHR10196:SF69">
    <property type="entry name" value="GLYCEROL KINASE"/>
    <property type="match status" value="1"/>
</dbReference>
<dbReference type="InterPro" id="IPR018484">
    <property type="entry name" value="FGGY_N"/>
</dbReference>
<comment type="caution">
    <text evidence="5">The sequence shown here is derived from an EMBL/GenBank/DDBJ whole genome shotgun (WGS) entry which is preliminary data.</text>
</comment>
<keyword evidence="2" id="KW-0808">Transferase</keyword>
<keyword evidence="6" id="KW-1185">Reference proteome</keyword>
<dbReference type="GO" id="GO:0006071">
    <property type="term" value="P:glycerol metabolic process"/>
    <property type="evidence" value="ECO:0007669"/>
    <property type="project" value="TreeGrafter"/>
</dbReference>
<dbReference type="PANTHER" id="PTHR10196">
    <property type="entry name" value="SUGAR KINASE"/>
    <property type="match status" value="1"/>
</dbReference>
<sequence>MPPAVMTNLHVLSKGSSKYGPLIGAIDQGTSSSRFLIFSSRTLELITYHQIEVRQICPHEGWMEEDPVHLLKTVIQCMSEVWSKLTDMKIDPHDVFAIGLTNQRESTIVWDKNTGKPYHNAICK</sequence>
<accession>A0A1V9XX72</accession>
<evidence type="ECO:0000313" key="6">
    <source>
        <dbReference type="Proteomes" id="UP000192247"/>
    </source>
</evidence>
<dbReference type="GO" id="GO:0006641">
    <property type="term" value="P:triglyceride metabolic process"/>
    <property type="evidence" value="ECO:0007669"/>
    <property type="project" value="TreeGrafter"/>
</dbReference>
<dbReference type="Pfam" id="PF00370">
    <property type="entry name" value="FGGY_N"/>
    <property type="match status" value="1"/>
</dbReference>
<evidence type="ECO:0000256" key="3">
    <source>
        <dbReference type="ARBA" id="ARBA00022777"/>
    </source>
</evidence>
<dbReference type="STRING" id="418985.A0A1V9XX72"/>
<organism evidence="5 6">
    <name type="scientific">Tropilaelaps mercedesae</name>
    <dbReference type="NCBI Taxonomy" id="418985"/>
    <lineage>
        <taxon>Eukaryota</taxon>
        <taxon>Metazoa</taxon>
        <taxon>Ecdysozoa</taxon>
        <taxon>Arthropoda</taxon>
        <taxon>Chelicerata</taxon>
        <taxon>Arachnida</taxon>
        <taxon>Acari</taxon>
        <taxon>Parasitiformes</taxon>
        <taxon>Mesostigmata</taxon>
        <taxon>Gamasina</taxon>
        <taxon>Dermanyssoidea</taxon>
        <taxon>Laelapidae</taxon>
        <taxon>Tropilaelaps</taxon>
    </lineage>
</organism>
<dbReference type="OrthoDB" id="5422795at2759"/>
<proteinExistence type="inferred from homology"/>
<dbReference type="GO" id="GO:0004370">
    <property type="term" value="F:glycerol kinase activity"/>
    <property type="evidence" value="ECO:0007669"/>
    <property type="project" value="TreeGrafter"/>
</dbReference>
<dbReference type="AlphaFoldDB" id="A0A1V9XX72"/>
<keyword evidence="3 5" id="KW-0418">Kinase</keyword>
<dbReference type="InterPro" id="IPR043129">
    <property type="entry name" value="ATPase_NBD"/>
</dbReference>
<dbReference type="GO" id="GO:0005739">
    <property type="term" value="C:mitochondrion"/>
    <property type="evidence" value="ECO:0007669"/>
    <property type="project" value="TreeGrafter"/>
</dbReference>
<gene>
    <name evidence="5" type="ORF">BIW11_06629</name>
</gene>
<reference evidence="5 6" key="1">
    <citation type="journal article" date="2017" name="Gigascience">
        <title>Draft genome of the honey bee ectoparasitic mite, Tropilaelaps mercedesae, is shaped by the parasitic life history.</title>
        <authorList>
            <person name="Dong X."/>
            <person name="Armstrong S.D."/>
            <person name="Xia D."/>
            <person name="Makepeace B.L."/>
            <person name="Darby A.C."/>
            <person name="Kadowaki T."/>
        </authorList>
    </citation>
    <scope>NUCLEOTIDE SEQUENCE [LARGE SCALE GENOMIC DNA]</scope>
    <source>
        <strain evidence="5">Wuxi-XJTLU</strain>
    </source>
</reference>
<dbReference type="InParanoid" id="A0A1V9XX72"/>
<dbReference type="Proteomes" id="UP000192247">
    <property type="component" value="Unassembled WGS sequence"/>
</dbReference>